<sequence length="88" mass="10133">HENQCKLTQQRQTDKHLNLIEITKHCILIKMNLVGLIIDWSPVQVWEGPPNFERRSRLVPTTPFLYLMVLSVAMGTPLAPELIFLSPL</sequence>
<dbReference type="EMBL" id="NIXT01004410">
    <property type="protein sequence ID" value="OXE28385.1"/>
    <property type="molecule type" value="Genomic_DNA"/>
</dbReference>
<keyword evidence="1" id="KW-1133">Transmembrane helix</keyword>
<evidence type="ECO:0000256" key="1">
    <source>
        <dbReference type="SAM" id="Phobius"/>
    </source>
</evidence>
<reference evidence="2 3" key="1">
    <citation type="journal article" date="2017" name="Appl. Environ. Microbiol.">
        <title>Parallel evolution of two clades of a major Atlantic endemic Vibrio parahaemolyticus pathogen lineage by independent acquisition of related pathogenicity islands.</title>
        <authorList>
            <person name="Xu F."/>
            <person name="Gonzalez-Escalona N."/>
            <person name="Drees K.P."/>
            <person name="Sebra R.P."/>
            <person name="Cooper V.S."/>
            <person name="Jones S.H."/>
            <person name="Whistler C.A."/>
        </authorList>
    </citation>
    <scope>NUCLEOTIDE SEQUENCE [LARGE SCALE GENOMIC DNA]</scope>
    <source>
        <strain evidence="2 3">MAVP-3</strain>
    </source>
</reference>
<keyword evidence="1" id="KW-0472">Membrane</keyword>
<feature type="non-terminal residue" evidence="2">
    <location>
        <position position="1"/>
    </location>
</feature>
<dbReference type="Proteomes" id="UP000214596">
    <property type="component" value="Unassembled WGS sequence"/>
</dbReference>
<dbReference type="AlphaFoldDB" id="A0A227J1Q5"/>
<name>A0A227J1Q5_VIBPH</name>
<evidence type="ECO:0000313" key="3">
    <source>
        <dbReference type="Proteomes" id="UP000214596"/>
    </source>
</evidence>
<gene>
    <name evidence="2" type="ORF">CA163_34195</name>
</gene>
<comment type="caution">
    <text evidence="2">The sequence shown here is derived from an EMBL/GenBank/DDBJ whole genome shotgun (WGS) entry which is preliminary data.</text>
</comment>
<keyword evidence="1" id="KW-0812">Transmembrane</keyword>
<organism evidence="2 3">
    <name type="scientific">Vibrio parahaemolyticus</name>
    <dbReference type="NCBI Taxonomy" id="670"/>
    <lineage>
        <taxon>Bacteria</taxon>
        <taxon>Pseudomonadati</taxon>
        <taxon>Pseudomonadota</taxon>
        <taxon>Gammaproteobacteria</taxon>
        <taxon>Vibrionales</taxon>
        <taxon>Vibrionaceae</taxon>
        <taxon>Vibrio</taxon>
    </lineage>
</organism>
<proteinExistence type="predicted"/>
<feature type="transmembrane region" description="Helical" evidence="1">
    <location>
        <begin position="64"/>
        <end position="85"/>
    </location>
</feature>
<evidence type="ECO:0000313" key="2">
    <source>
        <dbReference type="EMBL" id="OXE28385.1"/>
    </source>
</evidence>
<protein>
    <submittedName>
        <fullName evidence="2">Uncharacterized protein</fullName>
    </submittedName>
</protein>
<accession>A0A227J1Q5</accession>